<keyword evidence="1" id="KW-0812">Transmembrane</keyword>
<dbReference type="InterPro" id="IPR009057">
    <property type="entry name" value="Homeodomain-like_sf"/>
</dbReference>
<reference evidence="2" key="2">
    <citation type="submission" date="2006-01" db="EMBL/GenBank/DDBJ databases">
        <authorList>
            <person name="Genoscope"/>
        </authorList>
    </citation>
    <scope>NUCLEOTIDE SEQUENCE</scope>
</reference>
<evidence type="ECO:0008006" key="3">
    <source>
        <dbReference type="Google" id="ProtNLM"/>
    </source>
</evidence>
<evidence type="ECO:0000256" key="1">
    <source>
        <dbReference type="SAM" id="Phobius"/>
    </source>
</evidence>
<protein>
    <recommendedName>
        <fullName evidence="3">Winged helix-turn helix domain-containing protein</fullName>
    </recommendedName>
</protein>
<reference evidence="2" key="1">
    <citation type="journal article" date="2006" name="Nature">
        <title>Deciphering the evolution and metabolism of an anammox bacterium from a community genome.</title>
        <authorList>
            <person name="Strous M."/>
            <person name="Pelletier E."/>
            <person name="Mangenot S."/>
            <person name="Rattei T."/>
            <person name="Lehner A."/>
            <person name="Taylor M.W."/>
            <person name="Horn M."/>
            <person name="Daims H."/>
            <person name="Bartol-Mavel D."/>
            <person name="Wincker P."/>
            <person name="Barbe V."/>
            <person name="Fonknechten N."/>
            <person name="Vallenet D."/>
            <person name="Segurens B."/>
            <person name="Schenowitz-Truong C."/>
            <person name="Medigue C."/>
            <person name="Collingro A."/>
            <person name="Snel B."/>
            <person name="Dutilh B.E."/>
            <person name="OpDenCamp H.J.M."/>
            <person name="vanDerDrift C."/>
            <person name="Cirpus I."/>
            <person name="vanDePas-Schoonen K.T."/>
            <person name="Harhangi H.R."/>
            <person name="vanNiftrik L."/>
            <person name="Schmid M."/>
            <person name="Keltjens J."/>
            <person name="vanDeVossenberg J."/>
            <person name="Kartal B."/>
            <person name="Meier H."/>
            <person name="Frishman D."/>
            <person name="Huynen M.A."/>
            <person name="Mewes H."/>
            <person name="Weissenbach J."/>
            <person name="Jetten M.S.M."/>
            <person name="Wagner M."/>
            <person name="LePaslier D."/>
        </authorList>
    </citation>
    <scope>NUCLEOTIDE SEQUENCE</scope>
</reference>
<gene>
    <name evidence="2" type="ORF">kuste3628</name>
</gene>
<keyword evidence="1" id="KW-0472">Membrane</keyword>
<sequence>MLNLLFYFYISIRGRIYGILYYMVFLGVIFGLNHEEIMIKIAFTEEDIKALNYERYHHPHPRVQRKMEALWFKSQGEPYNKIAQLTGISINVVTQYIKEYQDGGIEKLKEINFYRPESKLSEHKQTIENYFREHPPVTMKEAIGVIEKLTGLKRSEKQVAKFLKKIGLHRRKVGTIPSKVNVDEQEAFKKNVRTLSQRSRRREKNRILY</sequence>
<dbReference type="Pfam" id="PF13384">
    <property type="entry name" value="HTH_23"/>
    <property type="match status" value="1"/>
</dbReference>
<dbReference type="SUPFAM" id="SSF46689">
    <property type="entry name" value="Homeodomain-like"/>
    <property type="match status" value="1"/>
</dbReference>
<keyword evidence="1" id="KW-1133">Transmembrane helix</keyword>
<name>Q1Q308_KUEST</name>
<accession>Q1Q308</accession>
<feature type="transmembrane region" description="Helical" evidence="1">
    <location>
        <begin position="6"/>
        <end position="32"/>
    </location>
</feature>
<proteinExistence type="predicted"/>
<organism evidence="2">
    <name type="scientific">Kuenenia stuttgartiensis</name>
    <dbReference type="NCBI Taxonomy" id="174633"/>
    <lineage>
        <taxon>Bacteria</taxon>
        <taxon>Pseudomonadati</taxon>
        <taxon>Planctomycetota</taxon>
        <taxon>Candidatus Brocadiia</taxon>
        <taxon>Candidatus Brocadiales</taxon>
        <taxon>Candidatus Brocadiaceae</taxon>
        <taxon>Candidatus Kuenenia</taxon>
    </lineage>
</organism>
<dbReference type="EMBL" id="CT573071">
    <property type="protein sequence ID" value="CAJ74391.1"/>
    <property type="molecule type" value="Genomic_DNA"/>
</dbReference>
<dbReference type="AlphaFoldDB" id="Q1Q308"/>
<evidence type="ECO:0000313" key="2">
    <source>
        <dbReference type="EMBL" id="CAJ74391.1"/>
    </source>
</evidence>